<dbReference type="GeneID" id="103673922"/>
<feature type="domain" description="ABC transmembrane type-1" evidence="14">
    <location>
        <begin position="167"/>
        <end position="443"/>
    </location>
</feature>
<evidence type="ECO:0000259" key="13">
    <source>
        <dbReference type="PROSITE" id="PS50893"/>
    </source>
</evidence>
<evidence type="ECO:0000313" key="15">
    <source>
        <dbReference type="Proteomes" id="UP000261680"/>
    </source>
</evidence>
<dbReference type="PANTHER" id="PTHR24223">
    <property type="entry name" value="ATP-BINDING CASSETTE SUB-FAMILY C"/>
    <property type="match status" value="1"/>
</dbReference>
<dbReference type="GO" id="GO:0008514">
    <property type="term" value="F:organic anion transmembrane transporter activity"/>
    <property type="evidence" value="ECO:0007669"/>
    <property type="project" value="TreeGrafter"/>
</dbReference>
<feature type="transmembrane region" description="Helical" evidence="12">
    <location>
        <begin position="864"/>
        <end position="888"/>
    </location>
</feature>
<feature type="transmembrane region" description="Helical" evidence="12">
    <location>
        <begin position="303"/>
        <end position="321"/>
    </location>
</feature>
<dbReference type="FunFam" id="3.40.50.300:FF:003492">
    <property type="entry name" value="AGAP012735-PA"/>
    <property type="match status" value="1"/>
</dbReference>
<dbReference type="InterPro" id="IPR011527">
    <property type="entry name" value="ABC1_TM_dom"/>
</dbReference>
<dbReference type="InterPro" id="IPR017871">
    <property type="entry name" value="ABC_transporter-like_CS"/>
</dbReference>
<dbReference type="FunFam" id="1.20.1560.10:FF:000012">
    <property type="entry name" value="ATP binding cassette subfamily C member 5"/>
    <property type="match status" value="1"/>
</dbReference>
<keyword evidence="3" id="KW-0813">Transport</keyword>
<evidence type="ECO:0000259" key="14">
    <source>
        <dbReference type="PROSITE" id="PS50929"/>
    </source>
</evidence>
<dbReference type="CDD" id="cd18592">
    <property type="entry name" value="ABC_6TM_MRP5_8_9_D1"/>
    <property type="match status" value="1"/>
</dbReference>
<dbReference type="GO" id="GO:0015216">
    <property type="term" value="F:purine nucleotide transmembrane transporter activity"/>
    <property type="evidence" value="ECO:0007669"/>
    <property type="project" value="TreeGrafter"/>
</dbReference>
<dbReference type="PROSITE" id="PS00211">
    <property type="entry name" value="ABC_TRANSPORTER_1"/>
    <property type="match status" value="2"/>
</dbReference>
<keyword evidence="15" id="KW-1185">Reference proteome</keyword>
<keyword evidence="6" id="KW-0547">Nucleotide-binding</keyword>
<dbReference type="KEGG" id="umr:103673922"/>
<reference evidence="16" key="1">
    <citation type="submission" date="2025-08" db="UniProtKB">
        <authorList>
            <consortium name="RefSeq"/>
        </authorList>
    </citation>
    <scope>IDENTIFICATION</scope>
    <source>
        <tissue evidence="16">Whole blood</tissue>
    </source>
</reference>
<evidence type="ECO:0000256" key="9">
    <source>
        <dbReference type="ARBA" id="ARBA00023136"/>
    </source>
</evidence>
<dbReference type="PROSITE" id="PS50929">
    <property type="entry name" value="ABC_TM1F"/>
    <property type="match status" value="2"/>
</dbReference>
<feature type="domain" description="ABC transmembrane type-1" evidence="14">
    <location>
        <begin position="811"/>
        <end position="1089"/>
    </location>
</feature>
<dbReference type="CDD" id="cd03250">
    <property type="entry name" value="ABCC_MRP_domain1"/>
    <property type="match status" value="1"/>
</dbReference>
<feature type="domain" description="ABC transporter" evidence="13">
    <location>
        <begin position="1145"/>
        <end position="1379"/>
    </location>
</feature>
<feature type="transmembrane region" description="Helical" evidence="12">
    <location>
        <begin position="1056"/>
        <end position="1080"/>
    </location>
</feature>
<evidence type="ECO:0000256" key="3">
    <source>
        <dbReference type="ARBA" id="ARBA00022448"/>
    </source>
</evidence>
<evidence type="ECO:0000256" key="2">
    <source>
        <dbReference type="ARBA" id="ARBA00009726"/>
    </source>
</evidence>
<keyword evidence="9 12" id="KW-0472">Membrane</keyword>
<feature type="transmembrane region" description="Helical" evidence="12">
    <location>
        <begin position="416"/>
        <end position="438"/>
    </location>
</feature>
<dbReference type="GO" id="GO:0005524">
    <property type="term" value="F:ATP binding"/>
    <property type="evidence" value="ECO:0007669"/>
    <property type="project" value="UniProtKB-KW"/>
</dbReference>
<dbReference type="InterPro" id="IPR003439">
    <property type="entry name" value="ABC_transporter-like_ATP-bd"/>
</dbReference>
<dbReference type="FunFam" id="3.40.50.300:FF:001958">
    <property type="entry name" value="ATP binding cassette subfamily C member 11"/>
    <property type="match status" value="1"/>
</dbReference>
<dbReference type="Pfam" id="PF00005">
    <property type="entry name" value="ABC_tran"/>
    <property type="match status" value="2"/>
</dbReference>
<proteinExistence type="inferred from homology"/>
<evidence type="ECO:0000256" key="7">
    <source>
        <dbReference type="ARBA" id="ARBA00022840"/>
    </source>
</evidence>
<feature type="transmembrane region" description="Helical" evidence="12">
    <location>
        <begin position="199"/>
        <end position="226"/>
    </location>
</feature>
<feature type="transmembrane region" description="Helical" evidence="12">
    <location>
        <begin position="807"/>
        <end position="830"/>
    </location>
</feature>
<keyword evidence="7 16" id="KW-0067">ATP-binding</keyword>
<dbReference type="Gene3D" id="1.20.1560.10">
    <property type="entry name" value="ABC transporter type 1, transmembrane domain"/>
    <property type="match status" value="2"/>
</dbReference>
<evidence type="ECO:0000256" key="8">
    <source>
        <dbReference type="ARBA" id="ARBA00022989"/>
    </source>
</evidence>
<dbReference type="GO" id="GO:0016887">
    <property type="term" value="F:ATP hydrolysis activity"/>
    <property type="evidence" value="ECO:0007669"/>
    <property type="project" value="InterPro"/>
</dbReference>
<dbReference type="InterPro" id="IPR036640">
    <property type="entry name" value="ABC1_TM_sf"/>
</dbReference>
<dbReference type="STRING" id="29073.ENSUMAP00000009382"/>
<feature type="transmembrane region" description="Helical" evidence="12">
    <location>
        <begin position="163"/>
        <end position="184"/>
    </location>
</feature>
<dbReference type="GO" id="GO:0012505">
    <property type="term" value="C:endomembrane system"/>
    <property type="evidence" value="ECO:0007669"/>
    <property type="project" value="UniProtKB-SubCell"/>
</dbReference>
<evidence type="ECO:0000313" key="16">
    <source>
        <dbReference type="RefSeq" id="XP_008700998.1"/>
    </source>
</evidence>
<comment type="subcellular location">
    <subcellularLocation>
        <location evidence="1">Endomembrane system</location>
        <topology evidence="1">Multi-pass membrane protein</topology>
    </subcellularLocation>
</comment>
<keyword evidence="8 12" id="KW-1133">Transmembrane helix</keyword>
<dbReference type="OrthoDB" id="6500128at2759"/>
<feature type="region of interest" description="Disordered" evidence="11">
    <location>
        <begin position="738"/>
        <end position="779"/>
    </location>
</feature>
<evidence type="ECO:0000256" key="1">
    <source>
        <dbReference type="ARBA" id="ARBA00004127"/>
    </source>
</evidence>
<feature type="compositionally biased region" description="Basic and acidic residues" evidence="11">
    <location>
        <begin position="745"/>
        <end position="757"/>
    </location>
</feature>
<dbReference type="CDD" id="cd03244">
    <property type="entry name" value="ABCC_MRP_domain2"/>
    <property type="match status" value="1"/>
</dbReference>
<dbReference type="FunFam" id="1.20.1560.10:FF:000015">
    <property type="entry name" value="multidrug resistance-associated protein 5 isoform X1"/>
    <property type="match status" value="1"/>
</dbReference>
<dbReference type="SUPFAM" id="SSF90123">
    <property type="entry name" value="ABC transporter transmembrane region"/>
    <property type="match status" value="2"/>
</dbReference>
<dbReference type="FunFam" id="3.40.50.300:FF:001303">
    <property type="entry name" value="ATP binding cassette subfamily C member 11"/>
    <property type="match status" value="1"/>
</dbReference>
<organism evidence="15 16">
    <name type="scientific">Ursus maritimus</name>
    <name type="common">Polar bear</name>
    <name type="synonym">Thalarctos maritimus</name>
    <dbReference type="NCBI Taxonomy" id="29073"/>
    <lineage>
        <taxon>Eukaryota</taxon>
        <taxon>Metazoa</taxon>
        <taxon>Chordata</taxon>
        <taxon>Craniata</taxon>
        <taxon>Vertebrata</taxon>
        <taxon>Euteleostomi</taxon>
        <taxon>Mammalia</taxon>
        <taxon>Eutheria</taxon>
        <taxon>Laurasiatheria</taxon>
        <taxon>Carnivora</taxon>
        <taxon>Caniformia</taxon>
        <taxon>Ursidae</taxon>
        <taxon>Ursus</taxon>
    </lineage>
</organism>
<feature type="domain" description="ABC transporter" evidence="13">
    <location>
        <begin position="495"/>
        <end position="735"/>
    </location>
</feature>
<protein>
    <submittedName>
        <fullName evidence="16">ATP-binding cassette sub-family C member 11</fullName>
    </submittedName>
</protein>
<evidence type="ECO:0000256" key="10">
    <source>
        <dbReference type="ARBA" id="ARBA00023180"/>
    </source>
</evidence>
<dbReference type="PROSITE" id="PS50893">
    <property type="entry name" value="ABC_TRANSPORTER_2"/>
    <property type="match status" value="2"/>
</dbReference>
<name>A0A384D1R5_URSMA</name>
<feature type="transmembrane region" description="Helical" evidence="12">
    <location>
        <begin position="937"/>
        <end position="959"/>
    </location>
</feature>
<dbReference type="Gene3D" id="3.40.50.300">
    <property type="entry name" value="P-loop containing nucleotide triphosphate hydrolases"/>
    <property type="match status" value="2"/>
</dbReference>
<dbReference type="PANTHER" id="PTHR24223:SF168">
    <property type="entry name" value="ATP-BINDING CASSETTE SUB-FAMILY C MEMBER 11"/>
    <property type="match status" value="1"/>
</dbReference>
<dbReference type="Pfam" id="PF00664">
    <property type="entry name" value="ABC_membrane"/>
    <property type="match status" value="2"/>
</dbReference>
<dbReference type="CTD" id="85320"/>
<dbReference type="InterPro" id="IPR003593">
    <property type="entry name" value="AAA+_ATPase"/>
</dbReference>
<feature type="transmembrane region" description="Helical" evidence="12">
    <location>
        <begin position="965"/>
        <end position="982"/>
    </location>
</feature>
<evidence type="ECO:0000256" key="6">
    <source>
        <dbReference type="ARBA" id="ARBA00022741"/>
    </source>
</evidence>
<dbReference type="SUPFAM" id="SSF52540">
    <property type="entry name" value="P-loop containing nucleoside triphosphate hydrolases"/>
    <property type="match status" value="2"/>
</dbReference>
<feature type="transmembrane region" description="Helical" evidence="12">
    <location>
        <begin position="275"/>
        <end position="297"/>
    </location>
</feature>
<evidence type="ECO:0000256" key="12">
    <source>
        <dbReference type="SAM" id="Phobius"/>
    </source>
</evidence>
<feature type="compositionally biased region" description="Basic and acidic residues" evidence="11">
    <location>
        <begin position="769"/>
        <end position="779"/>
    </location>
</feature>
<gene>
    <name evidence="16" type="primary">ABCC11</name>
</gene>
<dbReference type="GO" id="GO:0005886">
    <property type="term" value="C:plasma membrane"/>
    <property type="evidence" value="ECO:0007669"/>
    <property type="project" value="TreeGrafter"/>
</dbReference>
<dbReference type="CDD" id="cd18599">
    <property type="entry name" value="ABC_6TM_MRP5_8_9_D2"/>
    <property type="match status" value="1"/>
</dbReference>
<keyword evidence="10" id="KW-0325">Glycoprotein</keyword>
<dbReference type="GO" id="GO:0140359">
    <property type="term" value="F:ABC-type transporter activity"/>
    <property type="evidence" value="ECO:0007669"/>
    <property type="project" value="InterPro"/>
</dbReference>
<evidence type="ECO:0000256" key="11">
    <source>
        <dbReference type="SAM" id="MobiDB-lite"/>
    </source>
</evidence>
<keyword evidence="5" id="KW-0677">Repeat</keyword>
<comment type="similarity">
    <text evidence="2">Belongs to the ABC transporter superfamily. ABCC family. Conjugate transporter (TC 3.A.1.208) subfamily.</text>
</comment>
<accession>A0A384D1R5</accession>
<feature type="transmembrane region" description="Helical" evidence="12">
    <location>
        <begin position="380"/>
        <end position="404"/>
    </location>
</feature>
<dbReference type="RefSeq" id="XP_008700998.1">
    <property type="nucleotide sequence ID" value="XM_008702776.2"/>
</dbReference>
<dbReference type="InterPro" id="IPR050173">
    <property type="entry name" value="ABC_transporter_C-like"/>
</dbReference>
<sequence length="1386" mass="154481">MTRRRLYWVPRSSGGLGNLGLDMSNDTVSGLSYNTYALGDGPWSQQVRKPEEPEIATVLPWGKYDVAWRTMIPFRPKPRFPAPQPQDDAGLFSYLTVSWLTPLMILGLRRRLDESTIPQLSVHDAADKNAKRLCLLWEEEVSRHGIEKASVLRVMMRFQRTRALFDIFLGCVFSVSGVLGPMLVIPKILEYSEAPSGNIVYGVGLCLALFFTECIKSLGLCSCWVLNQRTAIRFRSAVASFAFEKLMQFKALTHVTTGEAINFFASDVNYLFEGVYYGPLVWIICSLLIACTVTSYIILGPTVLFATLCYFLILPVEVFLIKKIVKIHNHTSEVSDQRIRVTSEVLTCIKLIKMYAWEKPFEKIIKDLRRKEKQLLEMSGIIQSLTTAFLFIAPTVATTVMFLIHTCLQQKLTVSVAFSVVATLIPMRLSVFFVPFAVKSLTNSKSAADRFKKFFLQESPVLYVQALKDPSKAVVLEEATLSWQRTFPGIVNGAMELEKNGHAPKGWTGAQPAPGALGPEDTMHSLAPALHKLNLVVSKGTTLGVCGSTGSSKSSLLSAILGEMHLLEGSVGVRGSLAYVPQQAWIIGGSVRENILMGGQYDKARYLQVLHCCSLHRDLEILPFGDMTEIGERGLNLSGGQKQRISLARAVYSDRELYLLDDPLSAVDIHVGKHIFEECIKKTLRGKTVILVTHQLQYLAFCDQIIFLEDGKICEKGIHSELIQKKGRYAELVQKMHGGGTTQDKPQDTAKPAEDRQGQGQAQATCQEEPVHDNAVPEHQLTRKEKMEEGSLRWNVYHHYIRASGGYMVSAIVFFLMMVIIFLTTFNFWWLSHWLEQGSGTNSSRESNGTAADPGDILDNPRLFYYQLVYGLSVLLLVCTSVCSSGAFTKVTRKASTALHNELFNKVSGSPMSFFDTTPTGRLLNCFTGDLDMLDQLLPVVAEEFLLLSLMVVAILFTVSVLSPYILLMGVVLVTICLIYYLKFKRTISLFKRLENYSRSSLFSHILATVQGLSSIHVYGKIEDFMSTFKRLSDTQNNYLLLFLSSSRWMSLRLEIVTNLMALTVALFVVFGISSAPYSYKAMAISLILQLASNFQACARIGSETEAYFTAVERMRQYMKMCVPESPLHIEGTSCPPGWPQHGEIIFQDYHMKYRDNTPVILNGINLTIHGQEVVGIVGRTGSGKSSLGAALFRLVEPAAGRILIDGVDICSISLEELRSKFSVVPQDPVLLSGTIRFNLDPFDRYTDEQIWDVLERTFLSVTISMLPQGLQAEVVESGRNFSVGERQLLCIARALLRNSKIILIDEATASIDIETDSLIQHTIREAFQGCTVLVIAHRITTVLDCDRILVMSNGKVVEFDRPEVLQQKPESLFAALLATANSSLS</sequence>
<evidence type="ECO:0000256" key="5">
    <source>
        <dbReference type="ARBA" id="ARBA00022737"/>
    </source>
</evidence>
<keyword evidence="4 12" id="KW-0812">Transmembrane</keyword>
<dbReference type="Proteomes" id="UP000261680">
    <property type="component" value="Unplaced"/>
</dbReference>
<dbReference type="SMART" id="SM00382">
    <property type="entry name" value="AAA"/>
    <property type="match status" value="2"/>
</dbReference>
<dbReference type="InterPro" id="IPR027417">
    <property type="entry name" value="P-loop_NTPase"/>
</dbReference>
<evidence type="ECO:0000256" key="4">
    <source>
        <dbReference type="ARBA" id="ARBA00022692"/>
    </source>
</evidence>